<comment type="caution">
    <text evidence="2">The sequence shown here is derived from an EMBL/GenBank/DDBJ whole genome shotgun (WGS) entry which is preliminary data.</text>
</comment>
<sequence>MQEIHHTWADVAYNATTGIGCVLLFAVLGYFTWKYPVMSMKWRENLPDFLKPGNVETYTAPVDWNVACALQNVRAGVPLTEAQKELVKNARD</sequence>
<reference evidence="2 3" key="1">
    <citation type="submission" date="2016-06" db="EMBL/GenBank/DDBJ databases">
        <title>Acetobacter pasteurianus NBRC 3278 whole genome sequencing project.</title>
        <authorList>
            <person name="Matsutani M."/>
            <person name="Shiwa Y."/>
            <person name="Okamoto-Kainuma A."/>
            <person name="Ishikawa M."/>
            <person name="Koizumi Y."/>
            <person name="Yoshikawa H."/>
            <person name="Yakushi T."/>
            <person name="Matsushita K."/>
        </authorList>
    </citation>
    <scope>NUCLEOTIDE SEQUENCE [LARGE SCALE GENOMIC DNA]</scope>
    <source>
        <strain evidence="2 3">NBRC 3278</strain>
    </source>
</reference>
<keyword evidence="1" id="KW-1133">Transmembrane helix</keyword>
<dbReference type="AlphaFoldDB" id="A0A401X9J6"/>
<protein>
    <submittedName>
        <fullName evidence="2">Uncharacterized protein</fullName>
    </submittedName>
</protein>
<accession>A0A401X9J6</accession>
<dbReference type="Proteomes" id="UP000287385">
    <property type="component" value="Unassembled WGS sequence"/>
</dbReference>
<evidence type="ECO:0000256" key="1">
    <source>
        <dbReference type="SAM" id="Phobius"/>
    </source>
</evidence>
<name>A0A401X9J6_ACEPA</name>
<feature type="transmembrane region" description="Helical" evidence="1">
    <location>
        <begin position="12"/>
        <end position="33"/>
    </location>
</feature>
<dbReference type="EMBL" id="BDEV01000334">
    <property type="protein sequence ID" value="GCD64504.1"/>
    <property type="molecule type" value="Genomic_DNA"/>
</dbReference>
<evidence type="ECO:0000313" key="3">
    <source>
        <dbReference type="Proteomes" id="UP000287385"/>
    </source>
</evidence>
<evidence type="ECO:0000313" key="2">
    <source>
        <dbReference type="EMBL" id="GCD64504.1"/>
    </source>
</evidence>
<keyword evidence="1" id="KW-0472">Membrane</keyword>
<keyword evidence="3" id="KW-1185">Reference proteome</keyword>
<dbReference type="RefSeq" id="WP_124298072.1">
    <property type="nucleotide sequence ID" value="NZ_BDEV01000334.1"/>
</dbReference>
<keyword evidence="1" id="KW-0812">Transmembrane</keyword>
<gene>
    <name evidence="2" type="ORF">NBRC3278_3597</name>
</gene>
<proteinExistence type="predicted"/>
<organism evidence="2 3">
    <name type="scientific">Acetobacter pasteurianus NBRC 3278</name>
    <dbReference type="NCBI Taxonomy" id="1226660"/>
    <lineage>
        <taxon>Bacteria</taxon>
        <taxon>Pseudomonadati</taxon>
        <taxon>Pseudomonadota</taxon>
        <taxon>Alphaproteobacteria</taxon>
        <taxon>Acetobacterales</taxon>
        <taxon>Acetobacteraceae</taxon>
        <taxon>Acetobacter</taxon>
    </lineage>
</organism>